<feature type="region of interest" description="Disordered" evidence="1">
    <location>
        <begin position="76"/>
        <end position="111"/>
    </location>
</feature>
<dbReference type="OrthoDB" id="9997739at2759"/>
<reference evidence="2" key="1">
    <citation type="journal article" date="2020" name="Stud. Mycol.">
        <title>101 Dothideomycetes genomes: a test case for predicting lifestyles and emergence of pathogens.</title>
        <authorList>
            <person name="Haridas S."/>
            <person name="Albert R."/>
            <person name="Binder M."/>
            <person name="Bloem J."/>
            <person name="Labutti K."/>
            <person name="Salamov A."/>
            <person name="Andreopoulos B."/>
            <person name="Baker S."/>
            <person name="Barry K."/>
            <person name="Bills G."/>
            <person name="Bluhm B."/>
            <person name="Cannon C."/>
            <person name="Castanera R."/>
            <person name="Culley D."/>
            <person name="Daum C."/>
            <person name="Ezra D."/>
            <person name="Gonzalez J."/>
            <person name="Henrissat B."/>
            <person name="Kuo A."/>
            <person name="Liang C."/>
            <person name="Lipzen A."/>
            <person name="Lutzoni F."/>
            <person name="Magnuson J."/>
            <person name="Mondo S."/>
            <person name="Nolan M."/>
            <person name="Ohm R."/>
            <person name="Pangilinan J."/>
            <person name="Park H.-J."/>
            <person name="Ramirez L."/>
            <person name="Alfaro M."/>
            <person name="Sun H."/>
            <person name="Tritt A."/>
            <person name="Yoshinaga Y."/>
            <person name="Zwiers L.-H."/>
            <person name="Turgeon B."/>
            <person name="Goodwin S."/>
            <person name="Spatafora J."/>
            <person name="Crous P."/>
            <person name="Grigoriev I."/>
        </authorList>
    </citation>
    <scope>NUCLEOTIDE SEQUENCE</scope>
    <source>
        <strain evidence="2">CBS 269.34</strain>
    </source>
</reference>
<evidence type="ECO:0000313" key="3">
    <source>
        <dbReference type="Proteomes" id="UP000799750"/>
    </source>
</evidence>
<dbReference type="Proteomes" id="UP000799750">
    <property type="component" value="Unassembled WGS sequence"/>
</dbReference>
<proteinExistence type="predicted"/>
<dbReference type="EMBL" id="MU004186">
    <property type="protein sequence ID" value="KAF2497728.1"/>
    <property type="molecule type" value="Genomic_DNA"/>
</dbReference>
<protein>
    <submittedName>
        <fullName evidence="2">Uncharacterized protein</fullName>
    </submittedName>
</protein>
<gene>
    <name evidence="2" type="ORF">BU16DRAFT_559465</name>
</gene>
<organism evidence="2 3">
    <name type="scientific">Lophium mytilinum</name>
    <dbReference type="NCBI Taxonomy" id="390894"/>
    <lineage>
        <taxon>Eukaryota</taxon>
        <taxon>Fungi</taxon>
        <taxon>Dikarya</taxon>
        <taxon>Ascomycota</taxon>
        <taxon>Pezizomycotina</taxon>
        <taxon>Dothideomycetes</taxon>
        <taxon>Pleosporomycetidae</taxon>
        <taxon>Mytilinidiales</taxon>
        <taxon>Mytilinidiaceae</taxon>
        <taxon>Lophium</taxon>
    </lineage>
</organism>
<dbReference type="AlphaFoldDB" id="A0A6A6QZ27"/>
<keyword evidence="3" id="KW-1185">Reference proteome</keyword>
<evidence type="ECO:0000313" key="2">
    <source>
        <dbReference type="EMBL" id="KAF2497728.1"/>
    </source>
</evidence>
<evidence type="ECO:0000256" key="1">
    <source>
        <dbReference type="SAM" id="MobiDB-lite"/>
    </source>
</evidence>
<accession>A0A6A6QZ27</accession>
<name>A0A6A6QZ27_9PEZI</name>
<sequence length="111" mass="12646">MLSNSFKVLEGLEKIEFTTDSALLASKSPELDRLINRYLVQNKEPCTNWQHIDAGNFIHFGELTTRWAALSSQNSDFQNSRRDGAYYEPKAKRRTDTVPSSSKSAATFHFD</sequence>